<reference evidence="4" key="2">
    <citation type="journal article" date="2014" name="BMC Genomics">
        <title>A genomic perspective to assessing quality of mass-reared SIT flies used in Mediterranean fruit fly (Ceratitis capitata) eradication in California.</title>
        <authorList>
            <person name="Calla B."/>
            <person name="Hall B."/>
            <person name="Hou S."/>
            <person name="Geib S.M."/>
        </authorList>
    </citation>
    <scope>NUCLEOTIDE SEQUENCE</scope>
</reference>
<feature type="domain" description="Chitin-binding type-2" evidence="3">
    <location>
        <begin position="112"/>
        <end position="169"/>
    </location>
</feature>
<feature type="region of interest" description="Disordered" evidence="1">
    <location>
        <begin position="209"/>
        <end position="285"/>
    </location>
</feature>
<feature type="compositionally biased region" description="Low complexity" evidence="1">
    <location>
        <begin position="337"/>
        <end position="382"/>
    </location>
</feature>
<feature type="region of interest" description="Disordered" evidence="1">
    <location>
        <begin position="546"/>
        <end position="577"/>
    </location>
</feature>
<feature type="region of interest" description="Disordered" evidence="1">
    <location>
        <begin position="1218"/>
        <end position="1266"/>
    </location>
</feature>
<feature type="region of interest" description="Disordered" evidence="1">
    <location>
        <begin position="299"/>
        <end position="476"/>
    </location>
</feature>
<proteinExistence type="evidence at transcript level"/>
<dbReference type="PANTHER" id="PTHR22933">
    <property type="entry name" value="FI18007P1-RELATED"/>
    <property type="match status" value="1"/>
</dbReference>
<feature type="region of interest" description="Disordered" evidence="1">
    <location>
        <begin position="592"/>
        <end position="646"/>
    </location>
</feature>
<sequence length="1342" mass="146862">MRPFKDFFVFKMDTQYCASALLFFILLLGALFTISSAESSQSDNTPARVLAKQTGAAQFEEEHYETHTDCDDHKHHLKKRASDEDVDYEVYQGVVGRPGIDFPIYPRIPKTTFSCRSFGNGYFADMETDCQVFHICEEGRKISFLCPNGTIFQQSELTCDWWFKVNCLGSPGYYADSAEILNKQRVQRIRPSVPVQGFNIVGGGLNIKPKVTNQVPRPRQSAKPERRFDSNEEPSLETVDFEDISGEKQLKGEKTQIPANIDNNNNNDETQITAESGSFIDGRRRNSFGYEKANVDAVDTKPAEARGRTTGRNSAYVDGRRGNSNNSVDGNKKDNGDNNNNDNGNRNGNGNSKTNGNGNASSKGKVNVNKNGNSNSNRENNNTDSTPSARSGYTYQKESSERARDGKRGQQRYREDNKPQLSSAESREVTSESRELNKKPSSIEKPSRQVVPVEGRAKSRASSSITAEDLDSNEPRYSTRFVESRIPNTTPFHSLGTYSTARRLDTTRSTPFYTPTVPTVAKSKTTEGKGFYIKGSPVVGSNIVASTPNPNRHNVGTEPAAATKRRGSSQETTTNSPSITTIRPLVIGMRYNHDSSGEKHRTTVSSKASVDVDVPVQRSRKRPDSADLKTTTTTAAPTGPTYLPRNAARPKATLNADGEDFLFAPQPITDADDSVTRNVQEMIKTINMLKTKFDDVDQTKFQGQAREGLDIPPSSGPDALVSLAKYFAGEQNAASSNSVTSSVENKDVSSTDRNIPITTFSTLKYSTKPIKAAEQSADSTTISSIGVSKKSDDIRASLLSERTVNQYSNLFGLEGAGGKQTTESMLSQKNNGVNDPLSLFPQIGSTGATISKLAEEPDSRKIAHVFSEAISSYLEDPKTFRAQLEAARPTEPTVVSGKPNFEPVTVTDRSLFRSGTAATYLPTQPTTITESPATASSIAAEINNNFDFSTPSNDFLSTTEAPDTTTYRPRFGGGRGQQLRQQFSPDLASPIGDSGEHDEFLHGEHTQSFVMSHNINVNAAFADTEHKPTENPWNHISQTDFLDPLTINDGLMKEPRTTTASTLSLAKKETTTSIPSTTLRGQLSVLSSDLHRTTARTNEQYTRVGSAEETTRHPTASDHSPEFDSWQELFHAYNLPQESLPSSNGLQRIANKLFGGLNESEALHLKNVMQQAEHNRQVLSLLLLLIQTCDDQNGRALERSRKHLLNALIDMDSKLTNESGKTAHHKGDLVSQPVATTTTRSSETTLRQSVTTNSPSPASTITDTGAWTTTITPAITQSSDNIEGTTKFEIRVEDPEESTAHTIASSNISVNGGGSSSSNSDERALELLKSLYSLASKFTSRR</sequence>
<dbReference type="InterPro" id="IPR036508">
    <property type="entry name" value="Chitin-bd_dom_sf"/>
</dbReference>
<feature type="compositionally biased region" description="Polar residues" evidence="1">
    <location>
        <begin position="1246"/>
        <end position="1257"/>
    </location>
</feature>
<dbReference type="InterPro" id="IPR002557">
    <property type="entry name" value="Chitin-bd_dom"/>
</dbReference>
<feature type="compositionally biased region" description="Basic and acidic residues" evidence="1">
    <location>
        <begin position="592"/>
        <end position="601"/>
    </location>
</feature>
<dbReference type="SMART" id="SM00494">
    <property type="entry name" value="ChtBD2"/>
    <property type="match status" value="1"/>
</dbReference>
<dbReference type="Pfam" id="PF01607">
    <property type="entry name" value="CBM_14"/>
    <property type="match status" value="1"/>
</dbReference>
<keyword evidence="2" id="KW-0732">Signal</keyword>
<feature type="compositionally biased region" description="Polar residues" evidence="1">
    <location>
        <begin position="958"/>
        <end position="967"/>
    </location>
</feature>
<dbReference type="OrthoDB" id="8194050at2759"/>
<protein>
    <recommendedName>
        <fullName evidence="3">Chitin-binding type-2 domain-containing protein</fullName>
    </recommendedName>
</protein>
<dbReference type="SUPFAM" id="SSF57625">
    <property type="entry name" value="Invertebrate chitin-binding proteins"/>
    <property type="match status" value="1"/>
</dbReference>
<feature type="region of interest" description="Disordered" evidence="1">
    <location>
        <begin position="1092"/>
        <end position="1121"/>
    </location>
</feature>
<evidence type="ECO:0000256" key="2">
    <source>
        <dbReference type="SAM" id="SignalP"/>
    </source>
</evidence>
<feature type="compositionally biased region" description="Low complexity" evidence="1">
    <location>
        <begin position="630"/>
        <end position="641"/>
    </location>
</feature>
<feature type="chain" id="PRO_5004908402" description="Chitin-binding type-2 domain-containing protein" evidence="2">
    <location>
        <begin position="38"/>
        <end position="1342"/>
    </location>
</feature>
<organism evidence="4">
    <name type="scientific">Ceratitis capitata</name>
    <name type="common">Mediterranean fruit fly</name>
    <name type="synonym">Tephritis capitata</name>
    <dbReference type="NCBI Taxonomy" id="7213"/>
    <lineage>
        <taxon>Eukaryota</taxon>
        <taxon>Metazoa</taxon>
        <taxon>Ecdysozoa</taxon>
        <taxon>Arthropoda</taxon>
        <taxon>Hexapoda</taxon>
        <taxon>Insecta</taxon>
        <taxon>Pterygota</taxon>
        <taxon>Neoptera</taxon>
        <taxon>Endopterygota</taxon>
        <taxon>Diptera</taxon>
        <taxon>Brachycera</taxon>
        <taxon>Muscomorpha</taxon>
        <taxon>Tephritoidea</taxon>
        <taxon>Tephritidae</taxon>
        <taxon>Ceratitis</taxon>
        <taxon>Ceratitis</taxon>
    </lineage>
</organism>
<feature type="region of interest" description="Disordered" evidence="1">
    <location>
        <begin position="958"/>
        <end position="980"/>
    </location>
</feature>
<reference evidence="4" key="1">
    <citation type="submission" date="2013-07" db="EMBL/GenBank/DDBJ databases">
        <authorList>
            <person name="Geib S."/>
        </authorList>
    </citation>
    <scope>NUCLEOTIDE SEQUENCE</scope>
</reference>
<dbReference type="PROSITE" id="PS50940">
    <property type="entry name" value="CHIT_BIND_II"/>
    <property type="match status" value="1"/>
</dbReference>
<dbReference type="GO" id="GO:0008061">
    <property type="term" value="F:chitin binding"/>
    <property type="evidence" value="ECO:0007669"/>
    <property type="project" value="InterPro"/>
</dbReference>
<feature type="compositionally biased region" description="Acidic residues" evidence="1">
    <location>
        <begin position="231"/>
        <end position="244"/>
    </location>
</feature>
<feature type="compositionally biased region" description="Basic and acidic residues" evidence="1">
    <location>
        <begin position="245"/>
        <end position="254"/>
    </location>
</feature>
<accession>W8BLF8</accession>
<dbReference type="Gene3D" id="2.170.140.10">
    <property type="entry name" value="Chitin binding domain"/>
    <property type="match status" value="1"/>
</dbReference>
<name>W8BLF8_CERCA</name>
<evidence type="ECO:0000313" key="4">
    <source>
        <dbReference type="EMBL" id="JAB99642.1"/>
    </source>
</evidence>
<feature type="compositionally biased region" description="Low complexity" evidence="1">
    <location>
        <begin position="1236"/>
        <end position="1245"/>
    </location>
</feature>
<feature type="signal peptide" evidence="2">
    <location>
        <begin position="1"/>
        <end position="37"/>
    </location>
</feature>
<evidence type="ECO:0000259" key="3">
    <source>
        <dbReference type="PROSITE" id="PS50940"/>
    </source>
</evidence>
<feature type="compositionally biased region" description="Basic and acidic residues" evidence="1">
    <location>
        <begin position="425"/>
        <end position="447"/>
    </location>
</feature>
<dbReference type="InterPro" id="IPR052976">
    <property type="entry name" value="Scoloptoxin-like"/>
</dbReference>
<feature type="compositionally biased region" description="Basic and acidic residues" evidence="1">
    <location>
        <begin position="398"/>
        <end position="418"/>
    </location>
</feature>
<dbReference type="GO" id="GO:0005576">
    <property type="term" value="C:extracellular region"/>
    <property type="evidence" value="ECO:0007669"/>
    <property type="project" value="InterPro"/>
</dbReference>
<dbReference type="PANTHER" id="PTHR22933:SF42">
    <property type="entry name" value="FI18455P1-RELATED"/>
    <property type="match status" value="1"/>
</dbReference>
<evidence type="ECO:0000256" key="1">
    <source>
        <dbReference type="SAM" id="MobiDB-lite"/>
    </source>
</evidence>
<feature type="compositionally biased region" description="Polar residues" evidence="1">
    <location>
        <begin position="383"/>
        <end position="397"/>
    </location>
</feature>
<feature type="compositionally biased region" description="Basic and acidic residues" evidence="1">
    <location>
        <begin position="1109"/>
        <end position="1121"/>
    </location>
</feature>
<dbReference type="EMBL" id="GAMC01006913">
    <property type="protein sequence ID" value="JAB99642.1"/>
    <property type="molecule type" value="mRNA"/>
</dbReference>